<accession>A0A655Z585</accession>
<dbReference type="Proteomes" id="UP000041770">
    <property type="component" value="Unassembled WGS sequence"/>
</dbReference>
<reference evidence="1 2" key="1">
    <citation type="submission" date="2015-07" db="EMBL/GenBank/DDBJ databases">
        <authorList>
            <consortium name="Pathogen Informatics"/>
        </authorList>
    </citation>
    <scope>NUCLEOTIDE SEQUENCE [LARGE SCALE GENOMIC DNA]</scope>
    <source>
        <strain evidence="1 2">A316</strain>
    </source>
</reference>
<protein>
    <submittedName>
        <fullName evidence="1">Uncharacterized protein</fullName>
    </submittedName>
</protein>
<organism evidence="1 2">
    <name type="scientific">Vibrio cholerae</name>
    <dbReference type="NCBI Taxonomy" id="666"/>
    <lineage>
        <taxon>Bacteria</taxon>
        <taxon>Pseudomonadati</taxon>
        <taxon>Pseudomonadota</taxon>
        <taxon>Gammaproteobacteria</taxon>
        <taxon>Vibrionales</taxon>
        <taxon>Vibrionaceae</taxon>
        <taxon>Vibrio</taxon>
    </lineage>
</organism>
<evidence type="ECO:0000313" key="1">
    <source>
        <dbReference type="EMBL" id="CSC57699.1"/>
    </source>
</evidence>
<evidence type="ECO:0000313" key="2">
    <source>
        <dbReference type="Proteomes" id="UP000041770"/>
    </source>
</evidence>
<name>A0A655Z585_VIBCL</name>
<dbReference type="AlphaFoldDB" id="A0A655Z585"/>
<dbReference type="EMBL" id="CWQY01000009">
    <property type="protein sequence ID" value="CSC57699.1"/>
    <property type="molecule type" value="Genomic_DNA"/>
</dbReference>
<gene>
    <name evidence="1" type="ORF">ERS013200_01723</name>
</gene>
<proteinExistence type="predicted"/>
<sequence length="45" mass="5224">MPHQFNTIGNRIDLMTAGRQLSAELPHQRRLHLQFCRAISPRSPQ</sequence>